<reference evidence="4 5" key="1">
    <citation type="journal article" date="2019" name="Fungal Biol. Biotechnol.">
        <title>Draft genome sequence of fastidious pathogen Ceratobasidium theobromae, which causes vascular-streak dieback in Theobroma cacao.</title>
        <authorList>
            <person name="Ali S.S."/>
            <person name="Asman A."/>
            <person name="Shao J."/>
            <person name="Firmansyah A.P."/>
            <person name="Susilo A.W."/>
            <person name="Rosmana A."/>
            <person name="McMahon P."/>
            <person name="Junaid M."/>
            <person name="Guest D."/>
            <person name="Kheng T.Y."/>
            <person name="Meinhardt L.W."/>
            <person name="Bailey B.A."/>
        </authorList>
    </citation>
    <scope>NUCLEOTIDE SEQUENCE [LARGE SCALE GENOMIC DNA]</scope>
    <source>
        <strain evidence="4 5">CT2</strain>
    </source>
</reference>
<dbReference type="AlphaFoldDB" id="A0A5N5QM14"/>
<keyword evidence="2" id="KW-1133">Transmembrane helix</keyword>
<keyword evidence="2" id="KW-0812">Transmembrane</keyword>
<keyword evidence="5" id="KW-1185">Reference proteome</keyword>
<feature type="transmembrane region" description="Helical" evidence="2">
    <location>
        <begin position="25"/>
        <end position="51"/>
    </location>
</feature>
<evidence type="ECO:0000313" key="5">
    <source>
        <dbReference type="Proteomes" id="UP000383932"/>
    </source>
</evidence>
<sequence>MTVMISSAAQCFFAWRVAKLTGKVWLGWLIGVSAFVQFAAGTGLTIGLFIVGEFSRFQELRTAVIIWLVLSAITDILITCILVWYLRTHRTSFSQTDDVISRAVRSEIRNSDGTNWIDHYNMGYNGSHPLLGFGKLYTNSLMSTLNCRTGWGGNFSPRGVNSQGSESEGSTRQSRRVSVWNPDQSKMNSPTGIQVVTVATVHRDDEVELEESGSDVAKKKSRLSRDL</sequence>
<dbReference type="InterPro" id="IPR045339">
    <property type="entry name" value="DUF6534"/>
</dbReference>
<dbReference type="Proteomes" id="UP000383932">
    <property type="component" value="Unassembled WGS sequence"/>
</dbReference>
<comment type="caution">
    <text evidence="4">The sequence shown here is derived from an EMBL/GenBank/DDBJ whole genome shotgun (WGS) entry which is preliminary data.</text>
</comment>
<evidence type="ECO:0000256" key="1">
    <source>
        <dbReference type="SAM" id="MobiDB-lite"/>
    </source>
</evidence>
<feature type="domain" description="DUF6534" evidence="3">
    <location>
        <begin position="71"/>
        <end position="149"/>
    </location>
</feature>
<feature type="compositionally biased region" description="Polar residues" evidence="1">
    <location>
        <begin position="181"/>
        <end position="193"/>
    </location>
</feature>
<organism evidence="4 5">
    <name type="scientific">Ceratobasidium theobromae</name>
    <dbReference type="NCBI Taxonomy" id="1582974"/>
    <lineage>
        <taxon>Eukaryota</taxon>
        <taxon>Fungi</taxon>
        <taxon>Dikarya</taxon>
        <taxon>Basidiomycota</taxon>
        <taxon>Agaricomycotina</taxon>
        <taxon>Agaricomycetes</taxon>
        <taxon>Cantharellales</taxon>
        <taxon>Ceratobasidiaceae</taxon>
        <taxon>Ceratobasidium</taxon>
    </lineage>
</organism>
<feature type="region of interest" description="Disordered" evidence="1">
    <location>
        <begin position="206"/>
        <end position="227"/>
    </location>
</feature>
<evidence type="ECO:0000256" key="2">
    <source>
        <dbReference type="SAM" id="Phobius"/>
    </source>
</evidence>
<dbReference type="OrthoDB" id="3265526at2759"/>
<feature type="transmembrane region" description="Helical" evidence="2">
    <location>
        <begin position="63"/>
        <end position="86"/>
    </location>
</feature>
<proteinExistence type="predicted"/>
<name>A0A5N5QM14_9AGAM</name>
<dbReference type="PANTHER" id="PTHR40465:SF1">
    <property type="entry name" value="DUF6534 DOMAIN-CONTAINING PROTEIN"/>
    <property type="match status" value="1"/>
</dbReference>
<evidence type="ECO:0000313" key="4">
    <source>
        <dbReference type="EMBL" id="KAB5592815.1"/>
    </source>
</evidence>
<dbReference type="PANTHER" id="PTHR40465">
    <property type="entry name" value="CHROMOSOME 1, WHOLE GENOME SHOTGUN SEQUENCE"/>
    <property type="match status" value="1"/>
</dbReference>
<dbReference type="EMBL" id="SSOP01000053">
    <property type="protein sequence ID" value="KAB5592815.1"/>
    <property type="molecule type" value="Genomic_DNA"/>
</dbReference>
<protein>
    <recommendedName>
        <fullName evidence="3">DUF6534 domain-containing protein</fullName>
    </recommendedName>
</protein>
<keyword evidence="2" id="KW-0472">Membrane</keyword>
<feature type="compositionally biased region" description="Polar residues" evidence="1">
    <location>
        <begin position="159"/>
        <end position="172"/>
    </location>
</feature>
<dbReference type="Pfam" id="PF20152">
    <property type="entry name" value="DUF6534"/>
    <property type="match status" value="1"/>
</dbReference>
<accession>A0A5N5QM14</accession>
<gene>
    <name evidence="4" type="ORF">CTheo_3735</name>
</gene>
<feature type="region of interest" description="Disordered" evidence="1">
    <location>
        <begin position="156"/>
        <end position="193"/>
    </location>
</feature>
<evidence type="ECO:0000259" key="3">
    <source>
        <dbReference type="Pfam" id="PF20152"/>
    </source>
</evidence>